<dbReference type="PROSITE" id="PS51257">
    <property type="entry name" value="PROKAR_LIPOPROTEIN"/>
    <property type="match status" value="1"/>
</dbReference>
<feature type="signal peptide" evidence="2">
    <location>
        <begin position="1"/>
        <end position="24"/>
    </location>
</feature>
<keyword evidence="2" id="KW-0732">Signal</keyword>
<reference evidence="4" key="1">
    <citation type="submission" date="2018-12" db="EMBL/GenBank/DDBJ databases">
        <title>Complete genome sequence of Roseovarius sp. MME-070.</title>
        <authorList>
            <person name="Nam Y.-D."/>
            <person name="Kang J."/>
            <person name="Chung W.-H."/>
            <person name="Park Y.S."/>
        </authorList>
    </citation>
    <scope>NUCLEOTIDE SEQUENCE [LARGE SCALE GENOMIC DNA]</scope>
    <source>
        <strain evidence="4">MME-070</strain>
    </source>
</reference>
<evidence type="ECO:0000256" key="1">
    <source>
        <dbReference type="SAM" id="MobiDB-lite"/>
    </source>
</evidence>
<proteinExistence type="predicted"/>
<name>A0A6I6IRV8_9RHOB</name>
<gene>
    <name evidence="3" type="ORF">EI983_11400</name>
</gene>
<keyword evidence="4" id="KW-1185">Reference proteome</keyword>
<dbReference type="AlphaFoldDB" id="A0A6I6IRV8"/>
<feature type="compositionally biased region" description="Low complexity" evidence="1">
    <location>
        <begin position="74"/>
        <end position="87"/>
    </location>
</feature>
<sequence length="246" mass="25651">MRLSLTLMACAALAACSPSVPDSAAGVGFNDYDAYLAERARRDAALTGSVLPPPDAVSSEPLSADGQTMPSSDAETLAAETRAALTASQANSGVPPVQADPNNPPPQTVTTSTGISSENDFEAVGAQRSIESDAQLIAQNRAQYKVVEPTALPQRSGSTGPNIVAYALSSTHPVGTQVYRRVGFNKEARARRNCAKYTSYEKAQMDFLEKGGPTRDRLGLDPDGDGYACGWDPSPFRNAVPSAGGA</sequence>
<evidence type="ECO:0000313" key="3">
    <source>
        <dbReference type="EMBL" id="QGX98844.1"/>
    </source>
</evidence>
<organism evidence="3 4">
    <name type="scientific">Roseovarius faecimaris</name>
    <dbReference type="NCBI Taxonomy" id="2494550"/>
    <lineage>
        <taxon>Bacteria</taxon>
        <taxon>Pseudomonadati</taxon>
        <taxon>Pseudomonadota</taxon>
        <taxon>Alphaproteobacteria</taxon>
        <taxon>Rhodobacterales</taxon>
        <taxon>Roseobacteraceae</taxon>
        <taxon>Roseovarius</taxon>
    </lineage>
</organism>
<dbReference type="Proteomes" id="UP000428330">
    <property type="component" value="Chromosome"/>
</dbReference>
<evidence type="ECO:0000256" key="2">
    <source>
        <dbReference type="SAM" id="SignalP"/>
    </source>
</evidence>
<dbReference type="RefSeq" id="WP_157707526.1">
    <property type="nucleotide sequence ID" value="NZ_CP034348.1"/>
</dbReference>
<dbReference type="EMBL" id="CP034348">
    <property type="protein sequence ID" value="QGX98844.1"/>
    <property type="molecule type" value="Genomic_DNA"/>
</dbReference>
<dbReference type="OrthoDB" id="7951357at2"/>
<dbReference type="KEGG" id="rom:EI983_11400"/>
<evidence type="ECO:0000313" key="4">
    <source>
        <dbReference type="Proteomes" id="UP000428330"/>
    </source>
</evidence>
<protein>
    <recommendedName>
        <fullName evidence="5">Excalibur calcium-binding domain-containing protein</fullName>
    </recommendedName>
</protein>
<evidence type="ECO:0008006" key="5">
    <source>
        <dbReference type="Google" id="ProtNLM"/>
    </source>
</evidence>
<accession>A0A6I6IRV8</accession>
<feature type="chain" id="PRO_5026153996" description="Excalibur calcium-binding domain-containing protein" evidence="2">
    <location>
        <begin position="25"/>
        <end position="246"/>
    </location>
</feature>
<feature type="region of interest" description="Disordered" evidence="1">
    <location>
        <begin position="47"/>
        <end position="118"/>
    </location>
</feature>
<feature type="compositionally biased region" description="Polar residues" evidence="1">
    <location>
        <begin position="108"/>
        <end position="118"/>
    </location>
</feature>